<dbReference type="Proteomes" id="UP001629113">
    <property type="component" value="Unassembled WGS sequence"/>
</dbReference>
<comment type="caution">
    <text evidence="1">The sequence shown here is derived from an EMBL/GenBank/DDBJ whole genome shotgun (WGS) entry which is preliminary data.</text>
</comment>
<protein>
    <submittedName>
        <fullName evidence="1">Uncharacterized protein</fullName>
    </submittedName>
</protein>
<sequence>MALWKLKDVYKESPRFTSEPLFLWIDPARIHNATLPKLLPGEANFYQTGPGLILFDSILVHSIWGTKGPNARAITVSNNNDPILVHFSKQGVKSPRVVETLFATWDKHQSYANTLPDSLQPSKECVGDTVAGLEAFRLGLLTVQQIFTPLYRLKNLPSIDAHFHKDLNYVKVGQCKKAKDVGLIGEPFTSGPFEPYISFDLFTHNDRFRDTIAVRTYRGEPSYIFPDFPLDVNFWGHNFYRWTGVPSGRPPRFVSQPPLVLLLVPKTDDKILCQMLVDLAAILSGNNQQPDQPCQQTAIVQNRGFRPSTNEYFLLGQSPFDIYETWIEISIMKTYFQNRPDVWSSQSADTRSFMPPELVRTGILPHLFKKWNINCAGALAKWTVSANLLKPNDWLTKLVDGKQDRIIQTVTLSAKKLLNAKADSRNSHPNQLAIMGCSASTASDPQSLIFYIVH</sequence>
<proteinExistence type="predicted"/>
<accession>A0ABR4PFG4</accession>
<name>A0ABR4PFG4_9HELO</name>
<gene>
    <name evidence="1" type="ORF">PVAG01_06226</name>
</gene>
<evidence type="ECO:0000313" key="2">
    <source>
        <dbReference type="Proteomes" id="UP001629113"/>
    </source>
</evidence>
<keyword evidence="2" id="KW-1185">Reference proteome</keyword>
<evidence type="ECO:0000313" key="1">
    <source>
        <dbReference type="EMBL" id="KAL3422070.1"/>
    </source>
</evidence>
<organism evidence="1 2">
    <name type="scientific">Phlyctema vagabunda</name>
    <dbReference type="NCBI Taxonomy" id="108571"/>
    <lineage>
        <taxon>Eukaryota</taxon>
        <taxon>Fungi</taxon>
        <taxon>Dikarya</taxon>
        <taxon>Ascomycota</taxon>
        <taxon>Pezizomycotina</taxon>
        <taxon>Leotiomycetes</taxon>
        <taxon>Helotiales</taxon>
        <taxon>Dermateaceae</taxon>
        <taxon>Phlyctema</taxon>
    </lineage>
</organism>
<dbReference type="EMBL" id="JBFCZG010000005">
    <property type="protein sequence ID" value="KAL3422070.1"/>
    <property type="molecule type" value="Genomic_DNA"/>
</dbReference>
<reference evidence="1 2" key="1">
    <citation type="submission" date="2024-06" db="EMBL/GenBank/DDBJ databases">
        <title>Complete genome of Phlyctema vagabunda strain 19-DSS-EL-015.</title>
        <authorList>
            <person name="Fiorenzani C."/>
        </authorList>
    </citation>
    <scope>NUCLEOTIDE SEQUENCE [LARGE SCALE GENOMIC DNA]</scope>
    <source>
        <strain evidence="1 2">19-DSS-EL-015</strain>
    </source>
</reference>